<accession>A0A9N9E1D1</accession>
<gene>
    <name evidence="2" type="ORF">DERYTH_LOCUS10502</name>
</gene>
<organism evidence="2 3">
    <name type="scientific">Dentiscutata erythropus</name>
    <dbReference type="NCBI Taxonomy" id="1348616"/>
    <lineage>
        <taxon>Eukaryota</taxon>
        <taxon>Fungi</taxon>
        <taxon>Fungi incertae sedis</taxon>
        <taxon>Mucoromycota</taxon>
        <taxon>Glomeromycotina</taxon>
        <taxon>Glomeromycetes</taxon>
        <taxon>Diversisporales</taxon>
        <taxon>Gigasporaceae</taxon>
        <taxon>Dentiscutata</taxon>
    </lineage>
</organism>
<feature type="region of interest" description="Disordered" evidence="1">
    <location>
        <begin position="414"/>
        <end position="437"/>
    </location>
</feature>
<dbReference type="Proteomes" id="UP000789405">
    <property type="component" value="Unassembled WGS sequence"/>
</dbReference>
<dbReference type="InterPro" id="IPR011990">
    <property type="entry name" value="TPR-like_helical_dom_sf"/>
</dbReference>
<dbReference type="AlphaFoldDB" id="A0A9N9E1D1"/>
<dbReference type="InterPro" id="IPR002885">
    <property type="entry name" value="PPR_rpt"/>
</dbReference>
<reference evidence="2" key="1">
    <citation type="submission" date="2021-06" db="EMBL/GenBank/DDBJ databases">
        <authorList>
            <person name="Kallberg Y."/>
            <person name="Tangrot J."/>
            <person name="Rosling A."/>
        </authorList>
    </citation>
    <scope>NUCLEOTIDE SEQUENCE</scope>
    <source>
        <strain evidence="2">MA453B</strain>
    </source>
</reference>
<keyword evidence="3" id="KW-1185">Reference proteome</keyword>
<dbReference type="Gene3D" id="1.25.40.10">
    <property type="entry name" value="Tetratricopeptide repeat domain"/>
    <property type="match status" value="1"/>
</dbReference>
<protein>
    <submittedName>
        <fullName evidence="2">21772_t:CDS:1</fullName>
    </submittedName>
</protein>
<proteinExistence type="predicted"/>
<name>A0A9N9E1D1_9GLOM</name>
<feature type="compositionally biased region" description="Basic and acidic residues" evidence="1">
    <location>
        <begin position="426"/>
        <end position="437"/>
    </location>
</feature>
<evidence type="ECO:0000313" key="2">
    <source>
        <dbReference type="EMBL" id="CAG8657022.1"/>
    </source>
</evidence>
<dbReference type="OrthoDB" id="185373at2759"/>
<dbReference type="EMBL" id="CAJVPY010006139">
    <property type="protein sequence ID" value="CAG8657022.1"/>
    <property type="molecule type" value="Genomic_DNA"/>
</dbReference>
<evidence type="ECO:0000256" key="1">
    <source>
        <dbReference type="SAM" id="MobiDB-lite"/>
    </source>
</evidence>
<comment type="caution">
    <text evidence="2">The sequence shown here is derived from an EMBL/GenBank/DDBJ whole genome shotgun (WGS) entry which is preliminary data.</text>
</comment>
<sequence>MTYLLRRCANYDRLDLVEIFFAQFIQDINVNKKEKHLIERFMIKVWNTLSGIYAEKGLFDEVRIRYKINLEALNSVLRLCLISSSTGSYRQEIIKIIMKQMSIWGINPNGETFRTLLQSCQNFEHLEKLWSKIMTLGFHHNQALQVEIMKICLKLASVSSISPVNPISSVSPINPASLVGSVDSVNSVDSIISNDNNKNIKNIKDKYIPTKKFIETREAGLSKCLDYLLRMHRKSQGEMAIGAYNNLLKDCILKGDIDRVMKILEIMWSKNLEPSIRVYQQLLDNLGRLFVIHSNNNIIIHPNNLSPQTIFIKSQRKYLWKLLEEINVAMDISLFNSFMKAISHIPPIIINSSQASPLSQKLFNKLPTYLEPNQETIETLFSNLRTLIDFKKFGIFYFNSMLSRTSVNITKGGLENRNKWNRGNRGNKESEGNEENKEAEEIKKIIGNNNYNIVCQVKAMRIVRITVREIPKI</sequence>
<dbReference type="Pfam" id="PF13812">
    <property type="entry name" value="PPR_3"/>
    <property type="match status" value="1"/>
</dbReference>
<evidence type="ECO:0000313" key="3">
    <source>
        <dbReference type="Proteomes" id="UP000789405"/>
    </source>
</evidence>